<dbReference type="Pfam" id="PF24536">
    <property type="entry name" value="NXPE4_C"/>
    <property type="match status" value="1"/>
</dbReference>
<dbReference type="Pfam" id="PF06312">
    <property type="entry name" value="Neurexophilin"/>
    <property type="match status" value="1"/>
</dbReference>
<comment type="caution">
    <text evidence="3">The sequence shown here is derived from an EMBL/GenBank/DDBJ whole genome shotgun (WGS) entry which is preliminary data.</text>
</comment>
<dbReference type="InterPro" id="IPR014756">
    <property type="entry name" value="Ig_E-set"/>
</dbReference>
<proteinExistence type="inferred from homology"/>
<organism evidence="3 4">
    <name type="scientific">Pyxicephalus adspersus</name>
    <name type="common">African bullfrog</name>
    <dbReference type="NCBI Taxonomy" id="30357"/>
    <lineage>
        <taxon>Eukaryota</taxon>
        <taxon>Metazoa</taxon>
        <taxon>Chordata</taxon>
        <taxon>Craniata</taxon>
        <taxon>Vertebrata</taxon>
        <taxon>Euteleostomi</taxon>
        <taxon>Amphibia</taxon>
        <taxon>Batrachia</taxon>
        <taxon>Anura</taxon>
        <taxon>Neobatrachia</taxon>
        <taxon>Ranoidea</taxon>
        <taxon>Pyxicephalidae</taxon>
        <taxon>Pyxicephalinae</taxon>
        <taxon>Pyxicephalus</taxon>
    </lineage>
</organism>
<dbReference type="Gene3D" id="2.60.40.10">
    <property type="entry name" value="Immunoglobulins"/>
    <property type="match status" value="1"/>
</dbReference>
<evidence type="ECO:0000256" key="1">
    <source>
        <dbReference type="ARBA" id="ARBA00005431"/>
    </source>
</evidence>
<sequence length="475" mass="54236">MEESQKFLKLLEWPELPNSTNFMSSTSPKTTECSLLDPRSVYNVGEHVQVFIRAQDHYGHPKTYGGDYFQAKLHSPELKAGVTGSITDHRNGSYTATFLLPWPGICQISISLVHSSEAIAILKRKRETRPDKVFYSGYFHHNGKMANVECNIQPPGQDVCTYRDLHTGEEWFCVRPKGFPCSAYLEHSQSGNRKVLTTAEEEFLKRSITDQVISSALPHLTVQPQRNTTDDRDICRPGLSNPEPSGYYYQDQWHSRVCRNQNFPTPANVTSCLKGKVVYMFGDSTLRQWWDYLVDFVPSLQKLDLHVSYPGPILATDTEHGYLVQWRAHQRPLTMKRTRLQELKYIANELDGIGGGDDGLVIVINCLAHFIFFPVDVYFRRMMLIRDAVARLLERSKQTTVIIKSGNTGFLSVHGSDWLSWQLDTLMRAMFSGLPVTIVDAWQMTSCHYHPKAIHPRKIIVQNMVDLMLSFICPT</sequence>
<comment type="similarity">
    <text evidence="1">Belongs to the NXPE family.</text>
</comment>
<reference evidence="3" key="1">
    <citation type="thesis" date="2020" institute="ProQuest LLC" country="789 East Eisenhower Parkway, Ann Arbor, MI, USA">
        <title>Comparative Genomics and Chromosome Evolution.</title>
        <authorList>
            <person name="Mudd A.B."/>
        </authorList>
    </citation>
    <scope>NUCLEOTIDE SEQUENCE</scope>
    <source>
        <strain evidence="3">1538</strain>
        <tissue evidence="3">Blood</tissue>
    </source>
</reference>
<gene>
    <name evidence="3" type="ORF">GDO54_011624</name>
</gene>
<dbReference type="InterPro" id="IPR026845">
    <property type="entry name" value="NXPH/NXPE"/>
</dbReference>
<feature type="domain" description="NXPE C-terminal" evidence="2">
    <location>
        <begin position="253"/>
        <end position="473"/>
    </location>
</feature>
<protein>
    <recommendedName>
        <fullName evidence="2">NXPE C-terminal domain-containing protein</fullName>
    </recommendedName>
</protein>
<name>A0AAV2ZZ56_PYXAD</name>
<dbReference type="InterPro" id="IPR057106">
    <property type="entry name" value="NXPE4_C"/>
</dbReference>
<evidence type="ECO:0000313" key="4">
    <source>
        <dbReference type="Proteomes" id="UP001181693"/>
    </source>
</evidence>
<dbReference type="Proteomes" id="UP001181693">
    <property type="component" value="Unassembled WGS sequence"/>
</dbReference>
<dbReference type="AlphaFoldDB" id="A0AAV2ZZ56"/>
<dbReference type="PANTHER" id="PTHR16165:SF23">
    <property type="entry name" value="NEUREXOPHILIN AND PC-ESTERASE DOMAIN FAMILY, MEMBER 5"/>
    <property type="match status" value="1"/>
</dbReference>
<evidence type="ECO:0000259" key="2">
    <source>
        <dbReference type="Pfam" id="PF24536"/>
    </source>
</evidence>
<dbReference type="SUPFAM" id="SSF81296">
    <property type="entry name" value="E set domains"/>
    <property type="match status" value="1"/>
</dbReference>
<dbReference type="EMBL" id="DYDO01000005">
    <property type="protein sequence ID" value="DBA23911.1"/>
    <property type="molecule type" value="Genomic_DNA"/>
</dbReference>
<dbReference type="PANTHER" id="PTHR16165">
    <property type="entry name" value="NXPE FAMILY MEMBER"/>
    <property type="match status" value="1"/>
</dbReference>
<accession>A0AAV2ZZ56</accession>
<dbReference type="InterPro" id="IPR013783">
    <property type="entry name" value="Ig-like_fold"/>
</dbReference>
<keyword evidence="4" id="KW-1185">Reference proteome</keyword>
<evidence type="ECO:0000313" key="3">
    <source>
        <dbReference type="EMBL" id="DBA23911.1"/>
    </source>
</evidence>